<evidence type="ECO:0000256" key="2">
    <source>
        <dbReference type="PROSITE-ProRule" id="PRU00335"/>
    </source>
</evidence>
<dbReference type="AlphaFoldDB" id="A0A4R9FLQ1"/>
<dbReference type="InterPro" id="IPR041478">
    <property type="entry name" value="TetR_C_27"/>
</dbReference>
<dbReference type="SUPFAM" id="SSF46689">
    <property type="entry name" value="Homeodomain-like"/>
    <property type="match status" value="1"/>
</dbReference>
<dbReference type="PANTHER" id="PTHR43479">
    <property type="entry name" value="ACREF/ENVCD OPERON REPRESSOR-RELATED"/>
    <property type="match status" value="1"/>
</dbReference>
<dbReference type="PROSITE" id="PS50977">
    <property type="entry name" value="HTH_TETR_2"/>
    <property type="match status" value="1"/>
</dbReference>
<gene>
    <name evidence="4" type="ORF">EHO59_17255</name>
</gene>
<dbReference type="InterPro" id="IPR009057">
    <property type="entry name" value="Homeodomain-like_sf"/>
</dbReference>
<dbReference type="RefSeq" id="WP_135589683.1">
    <property type="nucleotide sequence ID" value="NZ_RQEP01000019.1"/>
</dbReference>
<sequence>MPKTGLKPEELQEKVLDAAEAEIRRNGVERLKLTDVARTLNVSHAALYKHFTDKEALLDSISRRWLDRIDTTLEEVTSRNLPLEQKIEEWFVVLHKMKREKVQSDPRIFSAFNMSAEKTRPFVQKHIKTMYDQLERIVGDGIKNGLFFCNTPENGAKILFEGTLSFHHPRIVFEKISEDRIDLLKSVIRALIVGLKEKK</sequence>
<proteinExistence type="predicted"/>
<dbReference type="Pfam" id="PF17935">
    <property type="entry name" value="TetR_C_27"/>
    <property type="match status" value="1"/>
</dbReference>
<dbReference type="GO" id="GO:0003677">
    <property type="term" value="F:DNA binding"/>
    <property type="evidence" value="ECO:0007669"/>
    <property type="project" value="UniProtKB-UniRule"/>
</dbReference>
<evidence type="ECO:0000313" key="5">
    <source>
        <dbReference type="Proteomes" id="UP000297453"/>
    </source>
</evidence>
<reference evidence="4" key="1">
    <citation type="journal article" date="2019" name="PLoS Negl. Trop. Dis.">
        <title>Revisiting the worldwide diversity of Leptospira species in the environment.</title>
        <authorList>
            <person name="Vincent A.T."/>
            <person name="Schiettekatte O."/>
            <person name="Bourhy P."/>
            <person name="Veyrier F.J."/>
            <person name="Picardeau M."/>
        </authorList>
    </citation>
    <scope>NUCLEOTIDE SEQUENCE [LARGE SCALE GENOMIC DNA]</scope>
    <source>
        <strain evidence="4">SSS9</strain>
    </source>
</reference>
<feature type="DNA-binding region" description="H-T-H motif" evidence="2">
    <location>
        <begin position="32"/>
        <end position="51"/>
    </location>
</feature>
<keyword evidence="1 2" id="KW-0238">DNA-binding</keyword>
<organism evidence="4 5">
    <name type="scientific">Leptospira semungkisensis</name>
    <dbReference type="NCBI Taxonomy" id="2484985"/>
    <lineage>
        <taxon>Bacteria</taxon>
        <taxon>Pseudomonadati</taxon>
        <taxon>Spirochaetota</taxon>
        <taxon>Spirochaetia</taxon>
        <taxon>Leptospirales</taxon>
        <taxon>Leptospiraceae</taxon>
        <taxon>Leptospira</taxon>
    </lineage>
</organism>
<dbReference type="Proteomes" id="UP000297453">
    <property type="component" value="Unassembled WGS sequence"/>
</dbReference>
<dbReference type="InterPro" id="IPR050624">
    <property type="entry name" value="HTH-type_Tx_Regulator"/>
</dbReference>
<dbReference type="PRINTS" id="PR00455">
    <property type="entry name" value="HTHTETR"/>
</dbReference>
<dbReference type="OrthoDB" id="9809772at2"/>
<dbReference type="EMBL" id="RQEP01000019">
    <property type="protein sequence ID" value="TGJ99591.1"/>
    <property type="molecule type" value="Genomic_DNA"/>
</dbReference>
<comment type="caution">
    <text evidence="4">The sequence shown here is derived from an EMBL/GenBank/DDBJ whole genome shotgun (WGS) entry which is preliminary data.</text>
</comment>
<evidence type="ECO:0000256" key="1">
    <source>
        <dbReference type="ARBA" id="ARBA00023125"/>
    </source>
</evidence>
<evidence type="ECO:0000313" key="4">
    <source>
        <dbReference type="EMBL" id="TGJ99591.1"/>
    </source>
</evidence>
<dbReference type="Pfam" id="PF00440">
    <property type="entry name" value="TetR_N"/>
    <property type="match status" value="1"/>
</dbReference>
<dbReference type="PANTHER" id="PTHR43479:SF11">
    <property type="entry name" value="ACREF_ENVCD OPERON REPRESSOR-RELATED"/>
    <property type="match status" value="1"/>
</dbReference>
<feature type="domain" description="HTH tetR-type" evidence="3">
    <location>
        <begin position="9"/>
        <end position="69"/>
    </location>
</feature>
<name>A0A4R9FLQ1_9LEPT</name>
<dbReference type="InterPro" id="IPR001647">
    <property type="entry name" value="HTH_TetR"/>
</dbReference>
<accession>A0A4R9FLQ1</accession>
<keyword evidence="5" id="KW-1185">Reference proteome</keyword>
<dbReference type="Gene3D" id="1.10.357.10">
    <property type="entry name" value="Tetracycline Repressor, domain 2"/>
    <property type="match status" value="1"/>
</dbReference>
<evidence type="ECO:0000259" key="3">
    <source>
        <dbReference type="PROSITE" id="PS50977"/>
    </source>
</evidence>
<protein>
    <submittedName>
        <fullName evidence="4">TetR/AcrR family transcriptional regulator</fullName>
    </submittedName>
</protein>